<dbReference type="SUPFAM" id="SSF51215">
    <property type="entry name" value="Regulatory protein AraC"/>
    <property type="match status" value="1"/>
</dbReference>
<name>A0A328U650_9BACL</name>
<gene>
    <name evidence="5" type="ORF">DL346_06230</name>
</gene>
<dbReference type="GO" id="GO:0003700">
    <property type="term" value="F:DNA-binding transcription factor activity"/>
    <property type="evidence" value="ECO:0007669"/>
    <property type="project" value="InterPro"/>
</dbReference>
<evidence type="ECO:0000256" key="2">
    <source>
        <dbReference type="ARBA" id="ARBA00023125"/>
    </source>
</evidence>
<evidence type="ECO:0000313" key="6">
    <source>
        <dbReference type="Proteomes" id="UP000249260"/>
    </source>
</evidence>
<dbReference type="InterPro" id="IPR009057">
    <property type="entry name" value="Homeodomain-like_sf"/>
</dbReference>
<reference evidence="5 6" key="1">
    <citation type="submission" date="2018-06" db="EMBL/GenBank/DDBJ databases">
        <title>Paenibacillus montanisoli sp. nov., isolated from mountain area soil.</title>
        <authorList>
            <person name="Wu M."/>
        </authorList>
    </citation>
    <scope>NUCLEOTIDE SEQUENCE [LARGE SCALE GENOMIC DNA]</scope>
    <source>
        <strain evidence="5 6">RA17</strain>
    </source>
</reference>
<keyword evidence="1" id="KW-0805">Transcription regulation</keyword>
<dbReference type="OrthoDB" id="9780667at2"/>
<evidence type="ECO:0000313" key="5">
    <source>
        <dbReference type="EMBL" id="RAP78040.1"/>
    </source>
</evidence>
<dbReference type="SMART" id="SM00342">
    <property type="entry name" value="HTH_ARAC"/>
    <property type="match status" value="1"/>
</dbReference>
<dbReference type="EMBL" id="QLUW01000001">
    <property type="protein sequence ID" value="RAP78040.1"/>
    <property type="molecule type" value="Genomic_DNA"/>
</dbReference>
<proteinExistence type="predicted"/>
<comment type="caution">
    <text evidence="5">The sequence shown here is derived from an EMBL/GenBank/DDBJ whole genome shotgun (WGS) entry which is preliminary data.</text>
</comment>
<dbReference type="InterPro" id="IPR020449">
    <property type="entry name" value="Tscrpt_reg_AraC-type_HTH"/>
</dbReference>
<protein>
    <submittedName>
        <fullName evidence="5">AraC family transcriptional regulator</fullName>
    </submittedName>
</protein>
<dbReference type="InterPro" id="IPR018062">
    <property type="entry name" value="HTH_AraC-typ_CS"/>
</dbReference>
<dbReference type="PANTHER" id="PTHR43280">
    <property type="entry name" value="ARAC-FAMILY TRANSCRIPTIONAL REGULATOR"/>
    <property type="match status" value="1"/>
</dbReference>
<dbReference type="Proteomes" id="UP000249260">
    <property type="component" value="Unassembled WGS sequence"/>
</dbReference>
<keyword evidence="6" id="KW-1185">Reference proteome</keyword>
<dbReference type="SUPFAM" id="SSF46689">
    <property type="entry name" value="Homeodomain-like"/>
    <property type="match status" value="2"/>
</dbReference>
<keyword evidence="2" id="KW-0238">DNA-binding</keyword>
<evidence type="ECO:0000259" key="4">
    <source>
        <dbReference type="PROSITE" id="PS01124"/>
    </source>
</evidence>
<feature type="domain" description="HTH araC/xylS-type" evidence="4">
    <location>
        <begin position="176"/>
        <end position="274"/>
    </location>
</feature>
<dbReference type="PROSITE" id="PS00041">
    <property type="entry name" value="HTH_ARAC_FAMILY_1"/>
    <property type="match status" value="1"/>
</dbReference>
<dbReference type="InterPro" id="IPR037923">
    <property type="entry name" value="HTH-like"/>
</dbReference>
<dbReference type="Pfam" id="PF12833">
    <property type="entry name" value="HTH_18"/>
    <property type="match status" value="1"/>
</dbReference>
<dbReference type="Gene3D" id="1.10.10.60">
    <property type="entry name" value="Homeodomain-like"/>
    <property type="match status" value="2"/>
</dbReference>
<dbReference type="AlphaFoldDB" id="A0A328U650"/>
<dbReference type="PANTHER" id="PTHR43280:SF28">
    <property type="entry name" value="HTH-TYPE TRANSCRIPTIONAL ACTIVATOR RHAS"/>
    <property type="match status" value="1"/>
</dbReference>
<dbReference type="GO" id="GO:0043565">
    <property type="term" value="F:sequence-specific DNA binding"/>
    <property type="evidence" value="ECO:0007669"/>
    <property type="project" value="InterPro"/>
</dbReference>
<keyword evidence="3" id="KW-0804">Transcription</keyword>
<evidence type="ECO:0000256" key="1">
    <source>
        <dbReference type="ARBA" id="ARBA00023015"/>
    </source>
</evidence>
<dbReference type="PROSITE" id="PS01124">
    <property type="entry name" value="HTH_ARAC_FAMILY_2"/>
    <property type="match status" value="1"/>
</dbReference>
<evidence type="ECO:0000256" key="3">
    <source>
        <dbReference type="ARBA" id="ARBA00023163"/>
    </source>
</evidence>
<dbReference type="Gene3D" id="2.60.120.280">
    <property type="entry name" value="Regulatory protein AraC"/>
    <property type="match status" value="1"/>
</dbReference>
<dbReference type="PRINTS" id="PR00032">
    <property type="entry name" value="HTHARAC"/>
</dbReference>
<sequence>MTMKRADNAISDLLRALQIDVITAFKTQVTTDWVDLDYVPEYNKLYYIVEGEGWLKVDGHEMYPAPGELCLMPAYTRQSYSVLANKRPFLKYWCHFTASIGPFDLFQWIGVPLKISIADQEEMTALFKLLVSLRASGSIISRLREKSIMLEIIARYLEHVPITILQHRSEELKRIQFIQEYIDGHMAESLRIEDMAKAAHLHPNYFIAYFKKHFGVPPLKYVSRKRADKAKFLLATTTHSIKEIADQIGFKETNHFAKFFRKETGQSPTEYRAQNSG</sequence>
<organism evidence="5 6">
    <name type="scientific">Paenibacillus montanisoli</name>
    <dbReference type="NCBI Taxonomy" id="2081970"/>
    <lineage>
        <taxon>Bacteria</taxon>
        <taxon>Bacillati</taxon>
        <taxon>Bacillota</taxon>
        <taxon>Bacilli</taxon>
        <taxon>Bacillales</taxon>
        <taxon>Paenibacillaceae</taxon>
        <taxon>Paenibacillus</taxon>
    </lineage>
</organism>
<accession>A0A328U650</accession>
<dbReference type="InterPro" id="IPR018060">
    <property type="entry name" value="HTH_AraC"/>
</dbReference>
<dbReference type="RefSeq" id="WP_112881165.1">
    <property type="nucleotide sequence ID" value="NZ_QLUW01000001.1"/>
</dbReference>